<dbReference type="InterPro" id="IPR036390">
    <property type="entry name" value="WH_DNA-bd_sf"/>
</dbReference>
<dbReference type="InterPro" id="IPR051815">
    <property type="entry name" value="Molybdate_resp_trans_reg"/>
</dbReference>
<keyword evidence="2" id="KW-0812">Transmembrane</keyword>
<keyword evidence="2" id="KW-1133">Transmembrane helix</keyword>
<dbReference type="RefSeq" id="WP_406697578.1">
    <property type="nucleotide sequence ID" value="NZ_CP155447.1"/>
</dbReference>
<accession>A0AAU7CIF4</accession>
<feature type="region of interest" description="Disordered" evidence="1">
    <location>
        <begin position="115"/>
        <end position="145"/>
    </location>
</feature>
<dbReference type="EMBL" id="CP155447">
    <property type="protein sequence ID" value="XBH04783.1"/>
    <property type="molecule type" value="Genomic_DNA"/>
</dbReference>
<proteinExistence type="predicted"/>
<dbReference type="SUPFAM" id="SSF46785">
    <property type="entry name" value="Winged helix' DNA-binding domain"/>
    <property type="match status" value="1"/>
</dbReference>
<organism evidence="4">
    <name type="scientific">Singulisphaera sp. Ch08</name>
    <dbReference type="NCBI Taxonomy" id="3120278"/>
    <lineage>
        <taxon>Bacteria</taxon>
        <taxon>Pseudomonadati</taxon>
        <taxon>Planctomycetota</taxon>
        <taxon>Planctomycetia</taxon>
        <taxon>Isosphaerales</taxon>
        <taxon>Isosphaeraceae</taxon>
        <taxon>Singulisphaera</taxon>
    </lineage>
</organism>
<keyword evidence="2" id="KW-0472">Membrane</keyword>
<reference evidence="4" key="1">
    <citation type="submission" date="2024-05" db="EMBL/GenBank/DDBJ databases">
        <title>Planctomycetes of the genus Singulisphaera possess chitinolytic capabilities.</title>
        <authorList>
            <person name="Ivanova A."/>
        </authorList>
    </citation>
    <scope>NUCLEOTIDE SEQUENCE</scope>
    <source>
        <strain evidence="4">Ch08T</strain>
    </source>
</reference>
<dbReference type="AlphaFoldDB" id="A0AAU7CIF4"/>
<protein>
    <submittedName>
        <fullName evidence="4">LysR family transcriptional regulator</fullName>
    </submittedName>
</protein>
<dbReference type="PANTHER" id="PTHR30432">
    <property type="entry name" value="TRANSCRIPTIONAL REGULATOR MODE"/>
    <property type="match status" value="1"/>
</dbReference>
<evidence type="ECO:0000313" key="4">
    <source>
        <dbReference type="EMBL" id="XBH04783.1"/>
    </source>
</evidence>
<dbReference type="Gene3D" id="1.10.10.10">
    <property type="entry name" value="Winged helix-like DNA-binding domain superfamily/Winged helix DNA-binding domain"/>
    <property type="match status" value="1"/>
</dbReference>
<name>A0AAU7CIF4_9BACT</name>
<dbReference type="InterPro" id="IPR036388">
    <property type="entry name" value="WH-like_DNA-bd_sf"/>
</dbReference>
<dbReference type="PANTHER" id="PTHR30432:SF1">
    <property type="entry name" value="DNA-BINDING TRANSCRIPTIONAL DUAL REGULATOR MODE"/>
    <property type="match status" value="1"/>
</dbReference>
<sequence length="145" mass="15500">MSPSKTPPARPQTPIRPRVKVWFEAVGGYSFGFGLIAILQAVDRAGSIKQAAGVLGQSYRHIWGRIKAAEHALGHPLVETQVGGQGANRSGLTESARQLISEFLTMRDRMVQVMEDEFAPPPGQGPSPGGTGLDPEQTKGQEPTV</sequence>
<evidence type="ECO:0000259" key="3">
    <source>
        <dbReference type="Pfam" id="PF00126"/>
    </source>
</evidence>
<feature type="domain" description="HTH lysR-type" evidence="3">
    <location>
        <begin position="36"/>
        <end position="84"/>
    </location>
</feature>
<dbReference type="InterPro" id="IPR000847">
    <property type="entry name" value="LysR_HTH_N"/>
</dbReference>
<dbReference type="GO" id="GO:0003700">
    <property type="term" value="F:DNA-binding transcription factor activity"/>
    <property type="evidence" value="ECO:0007669"/>
    <property type="project" value="InterPro"/>
</dbReference>
<dbReference type="Pfam" id="PF00126">
    <property type="entry name" value="HTH_1"/>
    <property type="match status" value="1"/>
</dbReference>
<evidence type="ECO:0000256" key="2">
    <source>
        <dbReference type="SAM" id="Phobius"/>
    </source>
</evidence>
<gene>
    <name evidence="4" type="ORF">V5E97_01835</name>
</gene>
<evidence type="ECO:0000256" key="1">
    <source>
        <dbReference type="SAM" id="MobiDB-lite"/>
    </source>
</evidence>
<feature type="transmembrane region" description="Helical" evidence="2">
    <location>
        <begin position="21"/>
        <end position="42"/>
    </location>
</feature>